<dbReference type="EMBL" id="KV454540">
    <property type="protein sequence ID" value="ODV67530.1"/>
    <property type="molecule type" value="Genomic_DNA"/>
</dbReference>
<dbReference type="GeneID" id="30997531"/>
<name>A0A1E4RJX8_9ASCO</name>
<protein>
    <submittedName>
        <fullName evidence="1">Uncharacterized protein</fullName>
    </submittedName>
</protein>
<accession>A0A1E4RJX8</accession>
<reference evidence="2" key="1">
    <citation type="submission" date="2016-05" db="EMBL/GenBank/DDBJ databases">
        <title>Comparative genomics of biotechnologically important yeasts.</title>
        <authorList>
            <consortium name="DOE Joint Genome Institute"/>
            <person name="Riley R."/>
            <person name="Haridas S."/>
            <person name="Wolfe K.H."/>
            <person name="Lopes M.R."/>
            <person name="Hittinger C.T."/>
            <person name="Goker M."/>
            <person name="Salamov A."/>
            <person name="Wisecaver J."/>
            <person name="Long T.M."/>
            <person name="Aerts A.L."/>
            <person name="Barry K."/>
            <person name="Choi C."/>
            <person name="Clum A."/>
            <person name="Coughlan A.Y."/>
            <person name="Deshpande S."/>
            <person name="Douglass A.P."/>
            <person name="Hanson S.J."/>
            <person name="Klenk H.-P."/>
            <person name="Labutti K."/>
            <person name="Lapidus A."/>
            <person name="Lindquist E."/>
            <person name="Lipzen A."/>
            <person name="Meier-Kolthoff J.P."/>
            <person name="Ohm R.A."/>
            <person name="Otillar R.P."/>
            <person name="Pangilinan J."/>
            <person name="Peng Y."/>
            <person name="Rokas A."/>
            <person name="Rosa C.A."/>
            <person name="Scheuner C."/>
            <person name="Sibirny A.A."/>
            <person name="Slot J.C."/>
            <person name="Stielow J.B."/>
            <person name="Sun H."/>
            <person name="Kurtzman C.P."/>
            <person name="Blackwell M."/>
            <person name="Grigoriev I.V."/>
            <person name="Jeffries T.W."/>
        </authorList>
    </citation>
    <scope>NUCLEOTIDE SEQUENCE [LARGE SCALE GENOMIC DNA]</scope>
    <source>
        <strain evidence="2">NRRL Y-1933</strain>
    </source>
</reference>
<dbReference type="OrthoDB" id="4085733at2759"/>
<dbReference type="Proteomes" id="UP000095085">
    <property type="component" value="Unassembled WGS sequence"/>
</dbReference>
<dbReference type="RefSeq" id="XP_020076597.1">
    <property type="nucleotide sequence ID" value="XM_020222982.1"/>
</dbReference>
<dbReference type="AlphaFoldDB" id="A0A1E4RJX8"/>
<keyword evidence="2" id="KW-1185">Reference proteome</keyword>
<evidence type="ECO:0000313" key="2">
    <source>
        <dbReference type="Proteomes" id="UP000095085"/>
    </source>
</evidence>
<organism evidence="1 2">
    <name type="scientific">Hyphopichia burtonii NRRL Y-1933</name>
    <dbReference type="NCBI Taxonomy" id="984485"/>
    <lineage>
        <taxon>Eukaryota</taxon>
        <taxon>Fungi</taxon>
        <taxon>Dikarya</taxon>
        <taxon>Ascomycota</taxon>
        <taxon>Saccharomycotina</taxon>
        <taxon>Pichiomycetes</taxon>
        <taxon>Debaryomycetaceae</taxon>
        <taxon>Hyphopichia</taxon>
    </lineage>
</organism>
<gene>
    <name evidence="1" type="ORF">HYPBUDRAFT_196345</name>
</gene>
<proteinExistence type="predicted"/>
<sequence length="68" mass="7630">MESTKLTQLKQSVYIPPAKSEEPQTVPPYHPCLIVHDSHTDLTKIKPCGCSSAYCVKNAPEWIPRAKH</sequence>
<evidence type="ECO:0000313" key="1">
    <source>
        <dbReference type="EMBL" id="ODV67530.1"/>
    </source>
</evidence>